<sequence>MYDRALDNTPRRAAGEAAVHVTVTSVFLGNSKETDGSTEDMATLDAFLRSSSPDAFVIHFREGSSRWPKSLPRSSRGIAVFEADGANLTGTHTPLSRVFHAAREIQIEQVVMKDSLYCTQHRLRVSLVLPYSEVGSKPLVVATWTADRGLTLTSHLPLFPDKFEKFIRQAHVSVAMEQSHLHKAFMEDDPSSPGKQRLGFTGYIVTVLDYLVKGLNITILSMNEAGLFQLWFQNARPNATACTSSPTKVTVSASFSLTNIWAMFVVLIGGQALGLLFLCLEEHSILHAPSPLHHNKSLGNTWLAHSTTQHWLSGEASSHPIIKKMTEQRRPFQPTELAERARFVSMWVNGKSTRAIARETGTSASTVSRWIKRWKKEGNVDTRPRLGRPCCYKYLDARDLELLQTFCYDLQQYFRL</sequence>
<reference evidence="2 3" key="1">
    <citation type="submission" date="2023-03" db="EMBL/GenBank/DDBJ databases">
        <title>High-quality genome of Scylla paramamosain provides insights in environmental adaptation.</title>
        <authorList>
            <person name="Zhang L."/>
        </authorList>
    </citation>
    <scope>NUCLEOTIDE SEQUENCE [LARGE SCALE GENOMIC DNA]</scope>
    <source>
        <strain evidence="2">LZ_2023a</strain>
        <tissue evidence="2">Muscle</tissue>
    </source>
</reference>
<gene>
    <name evidence="2" type="ORF">O3P69_014314</name>
</gene>
<protein>
    <submittedName>
        <fullName evidence="2">Uncharacterized protein</fullName>
    </submittedName>
</protein>
<dbReference type="Proteomes" id="UP001487740">
    <property type="component" value="Unassembled WGS sequence"/>
</dbReference>
<evidence type="ECO:0000313" key="2">
    <source>
        <dbReference type="EMBL" id="KAK8384652.1"/>
    </source>
</evidence>
<dbReference type="Gene3D" id="1.10.10.10">
    <property type="entry name" value="Winged helix-like DNA-binding domain superfamily/Winged helix DNA-binding domain"/>
    <property type="match status" value="1"/>
</dbReference>
<evidence type="ECO:0000313" key="3">
    <source>
        <dbReference type="Proteomes" id="UP001487740"/>
    </source>
</evidence>
<dbReference type="GO" id="GO:0005634">
    <property type="term" value="C:nucleus"/>
    <property type="evidence" value="ECO:0007669"/>
    <property type="project" value="UniProtKB-SubCell"/>
</dbReference>
<dbReference type="Pfam" id="PF13384">
    <property type="entry name" value="HTH_23"/>
    <property type="match status" value="1"/>
</dbReference>
<dbReference type="EMBL" id="JARAKH010000034">
    <property type="protein sequence ID" value="KAK8384652.1"/>
    <property type="molecule type" value="Genomic_DNA"/>
</dbReference>
<accession>A0AAW0TDV7</accession>
<comment type="caution">
    <text evidence="2">The sequence shown here is derived from an EMBL/GenBank/DDBJ whole genome shotgun (WGS) entry which is preliminary data.</text>
</comment>
<evidence type="ECO:0000256" key="1">
    <source>
        <dbReference type="ARBA" id="ARBA00004123"/>
    </source>
</evidence>
<name>A0AAW0TDV7_SCYPA</name>
<keyword evidence="3" id="KW-1185">Reference proteome</keyword>
<dbReference type="AlphaFoldDB" id="A0AAW0TDV7"/>
<dbReference type="SUPFAM" id="SSF46689">
    <property type="entry name" value="Homeodomain-like"/>
    <property type="match status" value="1"/>
</dbReference>
<organism evidence="2 3">
    <name type="scientific">Scylla paramamosain</name>
    <name type="common">Mud crab</name>
    <dbReference type="NCBI Taxonomy" id="85552"/>
    <lineage>
        <taxon>Eukaryota</taxon>
        <taxon>Metazoa</taxon>
        <taxon>Ecdysozoa</taxon>
        <taxon>Arthropoda</taxon>
        <taxon>Crustacea</taxon>
        <taxon>Multicrustacea</taxon>
        <taxon>Malacostraca</taxon>
        <taxon>Eumalacostraca</taxon>
        <taxon>Eucarida</taxon>
        <taxon>Decapoda</taxon>
        <taxon>Pleocyemata</taxon>
        <taxon>Brachyura</taxon>
        <taxon>Eubrachyura</taxon>
        <taxon>Portunoidea</taxon>
        <taxon>Portunidae</taxon>
        <taxon>Portuninae</taxon>
        <taxon>Scylla</taxon>
    </lineage>
</organism>
<proteinExistence type="predicted"/>
<dbReference type="InterPro" id="IPR036388">
    <property type="entry name" value="WH-like_DNA-bd_sf"/>
</dbReference>
<dbReference type="InterPro" id="IPR009057">
    <property type="entry name" value="Homeodomain-like_sf"/>
</dbReference>
<comment type="subcellular location">
    <subcellularLocation>
        <location evidence="1">Nucleus</location>
    </subcellularLocation>
</comment>